<dbReference type="InterPro" id="IPR000209">
    <property type="entry name" value="Peptidase_S8/S53_dom"/>
</dbReference>
<dbReference type="PROSITE" id="PS51892">
    <property type="entry name" value="SUBTILASE"/>
    <property type="match status" value="1"/>
</dbReference>
<feature type="domain" description="Peptidase S8/S53" evidence="7">
    <location>
        <begin position="306"/>
        <end position="570"/>
    </location>
</feature>
<evidence type="ECO:0000256" key="2">
    <source>
        <dbReference type="ARBA" id="ARBA00022670"/>
    </source>
</evidence>
<reference evidence="8" key="1">
    <citation type="submission" date="2021-12" db="EMBL/GenBank/DDBJ databases">
        <authorList>
            <person name="Rodrigo-Torres L."/>
            <person name="Arahal R. D."/>
            <person name="Lucena T."/>
        </authorList>
    </citation>
    <scope>NUCLEOTIDE SEQUENCE</scope>
    <source>
        <strain evidence="8">CECT 8419</strain>
    </source>
</reference>
<evidence type="ECO:0000313" key="8">
    <source>
        <dbReference type="EMBL" id="CAH1001318.1"/>
    </source>
</evidence>
<sequence>MPSDQLTQIPTLPYSDPRDCTPRLYAFNELDRQPHYTLPRGMAGPLDATDGLTYRLLELPAPGRSTLIVQLYNGSLTEITAQLFAQTGQTVGKPKRLAAVAGKLIVPAGESPDGRLYLRIAYRSRPDVQQRDDDTKGPQPFIRVAAYLDAEPGSAGSLRQRVYDRCYSEEPDRQQKIELPFDCGGKATQRLILSSCDTEYEMREWVKSTGLPVVEEYYGPLGSVVALGVEPGLDLNTTGGAIEPAESDINGGEGTVSPDYLINLFKPQAPAQNGGQLPRRDERPPIDALCKDDGKPPAFDQNLDPLVVAIIDSGVDDSQVNRDRWEATRYRQRTETEFIKPWKLGFDFLDKDGAPEDAARHGTSVAATVLNQYRSEHPLNLVHLKTFGAEGISTYFGALVSLYEAATVGADVINMSWGVYSERPPAGLECAITTAIKSGARLVTSAGNDGKNLSSDPQWPAAFAAHAEYRKHLITVASFGPDKEDVHADLNDIQLSSYSNYGAKTVTLAAFMTAGVPEHGTGRTIYPLGTSISAPIVTGLLANWLADHPGGTVTEFCDAFCQTSPNLSGQTSGERYLPLDHSTVLVS</sequence>
<evidence type="ECO:0000256" key="5">
    <source>
        <dbReference type="PROSITE-ProRule" id="PRU01240"/>
    </source>
</evidence>
<dbReference type="Pfam" id="PF00082">
    <property type="entry name" value="Peptidase_S8"/>
    <property type="match status" value="1"/>
</dbReference>
<dbReference type="PRINTS" id="PR00723">
    <property type="entry name" value="SUBTILISIN"/>
</dbReference>
<accession>A0ABM9B1W7</accession>
<feature type="active site" description="Charge relay system" evidence="5">
    <location>
        <position position="312"/>
    </location>
</feature>
<organism evidence="8 9">
    <name type="scientific">Neolewinella maritima</name>
    <dbReference type="NCBI Taxonomy" id="1383882"/>
    <lineage>
        <taxon>Bacteria</taxon>
        <taxon>Pseudomonadati</taxon>
        <taxon>Bacteroidota</taxon>
        <taxon>Saprospiria</taxon>
        <taxon>Saprospirales</taxon>
        <taxon>Lewinellaceae</taxon>
        <taxon>Neolewinella</taxon>
    </lineage>
</organism>
<evidence type="ECO:0000256" key="4">
    <source>
        <dbReference type="ARBA" id="ARBA00022825"/>
    </source>
</evidence>
<feature type="active site" description="Charge relay system" evidence="5">
    <location>
        <position position="361"/>
    </location>
</feature>
<gene>
    <name evidence="8" type="ORF">LEM8419_02219</name>
</gene>
<dbReference type="InterPro" id="IPR015500">
    <property type="entry name" value="Peptidase_S8_subtilisin-rel"/>
</dbReference>
<dbReference type="PANTHER" id="PTHR43806">
    <property type="entry name" value="PEPTIDASE S8"/>
    <property type="match status" value="1"/>
</dbReference>
<keyword evidence="3 5" id="KW-0378">Hydrolase</keyword>
<evidence type="ECO:0000256" key="6">
    <source>
        <dbReference type="SAM" id="MobiDB-lite"/>
    </source>
</evidence>
<evidence type="ECO:0000259" key="7">
    <source>
        <dbReference type="Pfam" id="PF00082"/>
    </source>
</evidence>
<dbReference type="Proteomes" id="UP000837803">
    <property type="component" value="Unassembled WGS sequence"/>
</dbReference>
<dbReference type="EMBL" id="CAKLPZ010000002">
    <property type="protein sequence ID" value="CAH1001318.1"/>
    <property type="molecule type" value="Genomic_DNA"/>
</dbReference>
<dbReference type="InterPro" id="IPR050131">
    <property type="entry name" value="Peptidase_S8_subtilisin-like"/>
</dbReference>
<keyword evidence="4 5" id="KW-0720">Serine protease</keyword>
<feature type="active site" description="Charge relay system" evidence="5">
    <location>
        <position position="531"/>
    </location>
</feature>
<dbReference type="InterPro" id="IPR023828">
    <property type="entry name" value="Peptidase_S8_Ser-AS"/>
</dbReference>
<comment type="caution">
    <text evidence="8">The sequence shown here is derived from an EMBL/GenBank/DDBJ whole genome shotgun (WGS) entry which is preliminary data.</text>
</comment>
<evidence type="ECO:0000256" key="3">
    <source>
        <dbReference type="ARBA" id="ARBA00022801"/>
    </source>
</evidence>
<dbReference type="Gene3D" id="3.40.50.200">
    <property type="entry name" value="Peptidase S8/S53 domain"/>
    <property type="match status" value="1"/>
</dbReference>
<name>A0ABM9B1W7_9BACT</name>
<evidence type="ECO:0000313" key="9">
    <source>
        <dbReference type="Proteomes" id="UP000837803"/>
    </source>
</evidence>
<protein>
    <recommendedName>
        <fullName evidence="7">Peptidase S8/S53 domain-containing protein</fullName>
    </recommendedName>
</protein>
<dbReference type="PANTHER" id="PTHR43806:SF11">
    <property type="entry name" value="CEREVISIN-RELATED"/>
    <property type="match status" value="1"/>
</dbReference>
<proteinExistence type="inferred from homology"/>
<evidence type="ECO:0000256" key="1">
    <source>
        <dbReference type="ARBA" id="ARBA00011073"/>
    </source>
</evidence>
<keyword evidence="9" id="KW-1185">Reference proteome</keyword>
<keyword evidence="2 5" id="KW-0645">Protease</keyword>
<dbReference type="PROSITE" id="PS00138">
    <property type="entry name" value="SUBTILASE_SER"/>
    <property type="match status" value="1"/>
</dbReference>
<dbReference type="InterPro" id="IPR036852">
    <property type="entry name" value="Peptidase_S8/S53_dom_sf"/>
</dbReference>
<comment type="similarity">
    <text evidence="1 5">Belongs to the peptidase S8 family.</text>
</comment>
<feature type="compositionally biased region" description="Basic and acidic residues" evidence="6">
    <location>
        <begin position="278"/>
        <end position="288"/>
    </location>
</feature>
<feature type="region of interest" description="Disordered" evidence="6">
    <location>
        <begin position="268"/>
        <end position="288"/>
    </location>
</feature>
<dbReference type="SUPFAM" id="SSF52743">
    <property type="entry name" value="Subtilisin-like"/>
    <property type="match status" value="1"/>
</dbReference>
<dbReference type="RefSeq" id="WP_238751164.1">
    <property type="nucleotide sequence ID" value="NZ_CAKLPZ010000002.1"/>
</dbReference>